<dbReference type="InterPro" id="IPR000535">
    <property type="entry name" value="MSP_dom"/>
</dbReference>
<dbReference type="SMR" id="A0A3B6H4A6"/>
<dbReference type="Pfam" id="PF00069">
    <property type="entry name" value="Pkinase"/>
    <property type="match status" value="1"/>
</dbReference>
<dbReference type="PANTHER" id="PTHR45707:SF79">
    <property type="entry name" value="PROTEIN KINASE DOMAIN-CONTAINING PROTEIN"/>
    <property type="match status" value="1"/>
</dbReference>
<evidence type="ECO:0000256" key="2">
    <source>
        <dbReference type="ARBA" id="ARBA00022741"/>
    </source>
</evidence>
<keyword evidence="6" id="KW-0723">Serine/threonine-protein kinase</keyword>
<dbReference type="InterPro" id="IPR011009">
    <property type="entry name" value="Kinase-like_dom_sf"/>
</dbReference>
<dbReference type="SUPFAM" id="SSF56112">
    <property type="entry name" value="Protein kinase-like (PK-like)"/>
    <property type="match status" value="1"/>
</dbReference>
<evidence type="ECO:0000256" key="5">
    <source>
        <dbReference type="PROSITE-ProRule" id="PRU10141"/>
    </source>
</evidence>
<keyword evidence="2 5" id="KW-0547">Nucleotide-binding</keyword>
<dbReference type="InterPro" id="IPR008271">
    <property type="entry name" value="Ser/Thr_kinase_AS"/>
</dbReference>
<dbReference type="PANTHER" id="PTHR45707">
    <property type="entry name" value="C2 CALCIUM/LIPID-BINDING PLANT PHOSPHORIBOSYLTRANSFERASE FAMILY PROTEIN"/>
    <property type="match status" value="1"/>
</dbReference>
<dbReference type="STRING" id="4565.A0A3B6H4A6"/>
<dbReference type="PROSITE" id="PS00108">
    <property type="entry name" value="PROTEIN_KINASE_ST"/>
    <property type="match status" value="1"/>
</dbReference>
<dbReference type="Proteomes" id="UP000019116">
    <property type="component" value="Chromosome 3D"/>
</dbReference>
<dbReference type="Gramene" id="TraesCS3D02G522300.1">
    <property type="protein sequence ID" value="TraesCS3D02G522300.1"/>
    <property type="gene ID" value="TraesCS3D02G522300"/>
</dbReference>
<evidence type="ECO:0000313" key="10">
    <source>
        <dbReference type="Proteomes" id="UP000019116"/>
    </source>
</evidence>
<protein>
    <recommendedName>
        <fullName evidence="11">Protein kinase domain-containing protein</fullName>
    </recommendedName>
</protein>
<dbReference type="InterPro" id="IPR017441">
    <property type="entry name" value="Protein_kinase_ATP_BS"/>
</dbReference>
<dbReference type="PROSITE" id="PS50011">
    <property type="entry name" value="PROTEIN_KINASE_DOM"/>
    <property type="match status" value="1"/>
</dbReference>
<dbReference type="PROSITE" id="PS50202">
    <property type="entry name" value="MSP"/>
    <property type="match status" value="1"/>
</dbReference>
<proteinExistence type="inferred from homology"/>
<dbReference type="Gene3D" id="1.10.510.10">
    <property type="entry name" value="Transferase(Phosphotransferase) domain 1"/>
    <property type="match status" value="1"/>
</dbReference>
<dbReference type="Gramene" id="TraesCS3D03G1153700.1">
    <property type="protein sequence ID" value="TraesCS3D03G1153700.1.CDS"/>
    <property type="gene ID" value="TraesCS3D03G1153700"/>
</dbReference>
<dbReference type="PROSITE" id="PS00107">
    <property type="entry name" value="PROTEIN_KINASE_ATP"/>
    <property type="match status" value="1"/>
</dbReference>
<dbReference type="EnsemblPlants" id="TraesCS3D02G522300.1">
    <property type="protein sequence ID" value="TraesCS3D02G522300.1"/>
    <property type="gene ID" value="TraesCS3D02G522300"/>
</dbReference>
<keyword evidence="3" id="KW-0418">Kinase</keyword>
<accession>A0A3B6H4A6</accession>
<evidence type="ECO:0000259" key="7">
    <source>
        <dbReference type="PROSITE" id="PS50011"/>
    </source>
</evidence>
<dbReference type="Gene3D" id="2.60.40.10">
    <property type="entry name" value="Immunoglobulins"/>
    <property type="match status" value="1"/>
</dbReference>
<dbReference type="GO" id="GO:0005524">
    <property type="term" value="F:ATP binding"/>
    <property type="evidence" value="ECO:0007669"/>
    <property type="project" value="UniProtKB-UniRule"/>
</dbReference>
<keyword evidence="4 5" id="KW-0067">ATP-binding</keyword>
<dbReference type="OMA" id="HHTINER"/>
<sequence>MGHDVLEHILDGTEEPTNLPFELLKNITGNFSEEREIGHGGFGMVYKGVLRNGIVAVKRIFSHHTINERLFYREVNSLLNVNHENVVRFLGYCACTEEKAMRIEGVSEYIYAEIRERLLCFEYISNGSLRGYITDELSRLEWNTRYQIIKQICHGLHYLHKEKTILHMDLKPDNILLDNNMVAKISDFGLSRLDEKSQTMDAKRCVTLGYCSPEYLLGGKMSVKSDMYSLGVMIIELVTGYKDIPDNNNVLRRWRHRWNKSQKETPWSYQILQITKCIGIGLHCQESDPYRRPFIQDIIHDMNGNEGTFGQNSNADGFYADQTRPCWDDDMLDIEPLKLHFQFELNKEISCLLNLDNSTTAAIAFAIQSVSPMPYCIQPNKGIVLPLSRCAIVITLESQSMPPKDMQHLGEFVVQSAKIIDGVTPEEITSDMFNKVSGEVVDEVNVDAIFELALLLEES</sequence>
<keyword evidence="10" id="KW-1185">Reference proteome</keyword>
<dbReference type="OrthoDB" id="693206at2759"/>
<keyword evidence="1" id="KW-0808">Transferase</keyword>
<dbReference type="Gene3D" id="3.30.200.20">
    <property type="entry name" value="Phosphorylase Kinase, domain 1"/>
    <property type="match status" value="1"/>
</dbReference>
<reference evidence="9" key="2">
    <citation type="submission" date="2018-10" db="UniProtKB">
        <authorList>
            <consortium name="EnsemblPlants"/>
        </authorList>
    </citation>
    <scope>IDENTIFICATION</scope>
</reference>
<reference evidence="9" key="1">
    <citation type="submission" date="2018-08" db="EMBL/GenBank/DDBJ databases">
        <authorList>
            <person name="Rossello M."/>
        </authorList>
    </citation>
    <scope>NUCLEOTIDE SEQUENCE [LARGE SCALE GENOMIC DNA]</scope>
    <source>
        <strain evidence="9">cv. Chinese Spring</strain>
    </source>
</reference>
<dbReference type="GO" id="GO:0004674">
    <property type="term" value="F:protein serine/threonine kinase activity"/>
    <property type="evidence" value="ECO:0007669"/>
    <property type="project" value="UniProtKB-KW"/>
</dbReference>
<dbReference type="SUPFAM" id="SSF49354">
    <property type="entry name" value="PapD-like"/>
    <property type="match status" value="1"/>
</dbReference>
<evidence type="ECO:0000256" key="1">
    <source>
        <dbReference type="ARBA" id="ARBA00022679"/>
    </source>
</evidence>
<name>A0A3B6H4A6_WHEAT</name>
<comment type="similarity">
    <text evidence="6">Belongs to the protein kinase superfamily.</text>
</comment>
<dbReference type="Pfam" id="PF00635">
    <property type="entry name" value="Motile_Sperm"/>
    <property type="match status" value="1"/>
</dbReference>
<evidence type="ECO:0000313" key="9">
    <source>
        <dbReference type="EnsemblPlants" id="TraesCS3D02G522300.1"/>
    </source>
</evidence>
<organism evidence="9">
    <name type="scientific">Triticum aestivum</name>
    <name type="common">Wheat</name>
    <dbReference type="NCBI Taxonomy" id="4565"/>
    <lineage>
        <taxon>Eukaryota</taxon>
        <taxon>Viridiplantae</taxon>
        <taxon>Streptophyta</taxon>
        <taxon>Embryophyta</taxon>
        <taxon>Tracheophyta</taxon>
        <taxon>Spermatophyta</taxon>
        <taxon>Magnoliopsida</taxon>
        <taxon>Liliopsida</taxon>
        <taxon>Poales</taxon>
        <taxon>Poaceae</taxon>
        <taxon>BOP clade</taxon>
        <taxon>Pooideae</taxon>
        <taxon>Triticodae</taxon>
        <taxon>Triticeae</taxon>
        <taxon>Triticinae</taxon>
        <taxon>Triticum</taxon>
    </lineage>
</organism>
<feature type="domain" description="Protein kinase" evidence="7">
    <location>
        <begin position="31"/>
        <end position="309"/>
    </location>
</feature>
<evidence type="ECO:0008006" key="11">
    <source>
        <dbReference type="Google" id="ProtNLM"/>
    </source>
</evidence>
<dbReference type="SMART" id="SM00220">
    <property type="entry name" value="S_TKc"/>
    <property type="match status" value="1"/>
</dbReference>
<dbReference type="FunFam" id="1.10.510.10:FF:000870">
    <property type="entry name" value="OSJNBa0016N04.16-like protein"/>
    <property type="match status" value="1"/>
</dbReference>
<dbReference type="AlphaFoldDB" id="A0A3B6H4A6"/>
<dbReference type="InterPro" id="IPR013783">
    <property type="entry name" value="Ig-like_fold"/>
</dbReference>
<dbReference type="PaxDb" id="4565-Traes_3DL_A0E15CFEA.1"/>
<evidence type="ECO:0000256" key="6">
    <source>
        <dbReference type="RuleBase" id="RU000304"/>
    </source>
</evidence>
<dbReference type="InterPro" id="IPR008962">
    <property type="entry name" value="PapD-like_sf"/>
</dbReference>
<evidence type="ECO:0000259" key="8">
    <source>
        <dbReference type="PROSITE" id="PS50202"/>
    </source>
</evidence>
<evidence type="ECO:0000256" key="4">
    <source>
        <dbReference type="ARBA" id="ARBA00022840"/>
    </source>
</evidence>
<feature type="binding site" evidence="5">
    <location>
        <position position="58"/>
    </location>
    <ligand>
        <name>ATP</name>
        <dbReference type="ChEBI" id="CHEBI:30616"/>
    </ligand>
</feature>
<evidence type="ECO:0000256" key="3">
    <source>
        <dbReference type="ARBA" id="ARBA00022777"/>
    </source>
</evidence>
<feature type="domain" description="MSP" evidence="8">
    <location>
        <begin position="331"/>
        <end position="451"/>
    </location>
</feature>
<dbReference type="InterPro" id="IPR000719">
    <property type="entry name" value="Prot_kinase_dom"/>
</dbReference>